<reference evidence="2 3" key="1">
    <citation type="submission" date="2024-09" db="EMBL/GenBank/DDBJ databases">
        <title>Genome sequencing and assembly of Phytophthora oleae, isolate VK10A, causative agent of rot of olive drupes.</title>
        <authorList>
            <person name="Conti Taguali S."/>
            <person name="Riolo M."/>
            <person name="La Spada F."/>
            <person name="Cacciola S.O."/>
            <person name="Dionisio G."/>
        </authorList>
    </citation>
    <scope>NUCLEOTIDE SEQUENCE [LARGE SCALE GENOMIC DNA]</scope>
    <source>
        <strain evidence="2 3">VK10A</strain>
    </source>
</reference>
<keyword evidence="3" id="KW-1185">Reference proteome</keyword>
<gene>
    <name evidence="2" type="ORF">V7S43_006787</name>
</gene>
<evidence type="ECO:0000313" key="3">
    <source>
        <dbReference type="Proteomes" id="UP001632037"/>
    </source>
</evidence>
<name>A0ABD3FSF1_9STRA</name>
<organism evidence="2 3">
    <name type="scientific">Phytophthora oleae</name>
    <dbReference type="NCBI Taxonomy" id="2107226"/>
    <lineage>
        <taxon>Eukaryota</taxon>
        <taxon>Sar</taxon>
        <taxon>Stramenopiles</taxon>
        <taxon>Oomycota</taxon>
        <taxon>Peronosporomycetes</taxon>
        <taxon>Peronosporales</taxon>
        <taxon>Peronosporaceae</taxon>
        <taxon>Phytophthora</taxon>
    </lineage>
</organism>
<dbReference type="AlphaFoldDB" id="A0ABD3FSF1"/>
<proteinExistence type="predicted"/>
<sequence>MAVLRASEHVPSSSRRHSTSPQSLLAAQMRASFRLSRIAVLGCNYSNFAAAGLAGVVAVCPLGYDVELGILWKPLDAFQQRFDGGRVSLKLGIAVKLTDAEELSGKPPLN</sequence>
<accession>A0ABD3FSF1</accession>
<comment type="caution">
    <text evidence="2">The sequence shown here is derived from an EMBL/GenBank/DDBJ whole genome shotgun (WGS) entry which is preliminary data.</text>
</comment>
<dbReference type="EMBL" id="JBIMZQ010000012">
    <property type="protein sequence ID" value="KAL3667909.1"/>
    <property type="molecule type" value="Genomic_DNA"/>
</dbReference>
<protein>
    <submittedName>
        <fullName evidence="2">Uncharacterized protein</fullName>
    </submittedName>
</protein>
<evidence type="ECO:0000256" key="1">
    <source>
        <dbReference type="SAM" id="MobiDB-lite"/>
    </source>
</evidence>
<dbReference type="Proteomes" id="UP001632037">
    <property type="component" value="Unassembled WGS sequence"/>
</dbReference>
<evidence type="ECO:0000313" key="2">
    <source>
        <dbReference type="EMBL" id="KAL3667909.1"/>
    </source>
</evidence>
<feature type="region of interest" description="Disordered" evidence="1">
    <location>
        <begin position="1"/>
        <end position="22"/>
    </location>
</feature>